<dbReference type="SUPFAM" id="SSF52266">
    <property type="entry name" value="SGNH hydrolase"/>
    <property type="match status" value="1"/>
</dbReference>
<evidence type="ECO:0000259" key="1">
    <source>
        <dbReference type="Pfam" id="PF13472"/>
    </source>
</evidence>
<protein>
    <submittedName>
        <fullName evidence="2">Acetylhydrolase</fullName>
    </submittedName>
</protein>
<comment type="caution">
    <text evidence="2">The sequence shown here is derived from an EMBL/GenBank/DDBJ whole genome shotgun (WGS) entry which is preliminary data.</text>
</comment>
<dbReference type="Gene3D" id="3.40.50.1110">
    <property type="entry name" value="SGNH hydrolase"/>
    <property type="match status" value="1"/>
</dbReference>
<dbReference type="GO" id="GO:0016787">
    <property type="term" value="F:hydrolase activity"/>
    <property type="evidence" value="ECO:0007669"/>
    <property type="project" value="UniProtKB-KW"/>
</dbReference>
<dbReference type="InterPro" id="IPR036514">
    <property type="entry name" value="SGNH_hydro_sf"/>
</dbReference>
<sequence length="205" mass="23907">MKKKPETGVQRTKRYRISDKKQTQPIYEMVPYFEEALLLGDSLAESILDFRLLRKNNVVANRSRCIDDIQGDLLFAISMQPAVIFMEYGKNDILHSHKDFEAFITCYRKQIRILQSALPKTAIYIHSILPLRSDIMCSHGGTQRHRNFNQGLETMCAELQLTFVDNSQLLKWEDAVYEYDGIHPKYPFYPKWLRHMADCAGLLSK</sequence>
<accession>A0A3E2W5R2</accession>
<dbReference type="RefSeq" id="WP_117441694.1">
    <property type="nucleotide sequence ID" value="NZ_JAJFEN010000056.1"/>
</dbReference>
<reference evidence="2 3" key="1">
    <citation type="submission" date="2018-08" db="EMBL/GenBank/DDBJ databases">
        <title>A genome reference for cultivated species of the human gut microbiota.</title>
        <authorList>
            <person name="Zou Y."/>
            <person name="Xue W."/>
            <person name="Luo G."/>
        </authorList>
    </citation>
    <scope>NUCLEOTIDE SEQUENCE [LARGE SCALE GENOMIC DNA]</scope>
    <source>
        <strain evidence="2 3">OF01-2LB</strain>
    </source>
</reference>
<dbReference type="OrthoDB" id="1652311at2"/>
<feature type="domain" description="SGNH hydrolase-type esterase" evidence="1">
    <location>
        <begin position="60"/>
        <end position="184"/>
    </location>
</feature>
<organism evidence="2 3">
    <name type="scientific">Clostridium innocuum</name>
    <dbReference type="NCBI Taxonomy" id="1522"/>
    <lineage>
        <taxon>Bacteria</taxon>
        <taxon>Bacillati</taxon>
        <taxon>Bacillota</taxon>
        <taxon>Clostridia</taxon>
        <taxon>Eubacteriales</taxon>
        <taxon>Clostridiaceae</taxon>
        <taxon>Clostridium</taxon>
    </lineage>
</organism>
<dbReference type="AlphaFoldDB" id="A0A3E2W5R2"/>
<dbReference type="Proteomes" id="UP000260025">
    <property type="component" value="Unassembled WGS sequence"/>
</dbReference>
<dbReference type="EMBL" id="QVEV01000001">
    <property type="protein sequence ID" value="RGC19223.1"/>
    <property type="molecule type" value="Genomic_DNA"/>
</dbReference>
<gene>
    <name evidence="2" type="ORF">DXA38_00295</name>
</gene>
<dbReference type="Pfam" id="PF13472">
    <property type="entry name" value="Lipase_GDSL_2"/>
    <property type="match status" value="1"/>
</dbReference>
<evidence type="ECO:0000313" key="3">
    <source>
        <dbReference type="Proteomes" id="UP000260025"/>
    </source>
</evidence>
<name>A0A3E2W5R2_CLOIN</name>
<proteinExistence type="predicted"/>
<keyword evidence="2" id="KW-0378">Hydrolase</keyword>
<evidence type="ECO:0000313" key="2">
    <source>
        <dbReference type="EMBL" id="RGC19223.1"/>
    </source>
</evidence>
<dbReference type="InterPro" id="IPR013830">
    <property type="entry name" value="SGNH_hydro"/>
</dbReference>